<dbReference type="GO" id="GO:0031573">
    <property type="term" value="P:mitotic intra-S DNA damage checkpoint signaling"/>
    <property type="evidence" value="ECO:0007669"/>
    <property type="project" value="TreeGrafter"/>
</dbReference>
<keyword evidence="7" id="KW-0479">Metal-binding</keyword>
<dbReference type="InterPro" id="IPR038487">
    <property type="entry name" value="Mre11_capping_dom"/>
</dbReference>
<evidence type="ECO:0000256" key="16">
    <source>
        <dbReference type="RuleBase" id="RU003447"/>
    </source>
</evidence>
<dbReference type="GO" id="GO:0000723">
    <property type="term" value="P:telomere maintenance"/>
    <property type="evidence" value="ECO:0007669"/>
    <property type="project" value="TreeGrafter"/>
</dbReference>
<dbReference type="Gene3D" id="3.30.110.110">
    <property type="entry name" value="Mre11, capping domain"/>
    <property type="match status" value="1"/>
</dbReference>
<evidence type="ECO:0000256" key="13">
    <source>
        <dbReference type="ARBA" id="ARBA00023211"/>
    </source>
</evidence>
<comment type="cofactor">
    <cofactor evidence="1">
        <name>Mn(2+)</name>
        <dbReference type="ChEBI" id="CHEBI:29035"/>
    </cofactor>
</comment>
<evidence type="ECO:0000256" key="4">
    <source>
        <dbReference type="ARBA" id="ARBA00009028"/>
    </source>
</evidence>
<dbReference type="InterPro" id="IPR003701">
    <property type="entry name" value="Mre11"/>
</dbReference>
<comment type="subcellular location">
    <subcellularLocation>
        <location evidence="3">Chromosome</location>
    </subcellularLocation>
    <subcellularLocation>
        <location evidence="2">Nucleus</location>
    </subcellularLocation>
</comment>
<keyword evidence="15 16" id="KW-0469">Meiosis</keyword>
<dbReference type="Proteomes" id="UP000298663">
    <property type="component" value="Unassembled WGS sequence"/>
</dbReference>
<keyword evidence="9 16" id="KW-0227">DNA damage</keyword>
<comment type="caution">
    <text evidence="18">The sequence shown here is derived from an EMBL/GenBank/DDBJ whole genome shotgun (WGS) entry which is preliminary data.</text>
</comment>
<evidence type="ECO:0000313" key="18">
    <source>
        <dbReference type="EMBL" id="TKR78226.1"/>
    </source>
</evidence>
<accession>A0A4U5N6J4</accession>
<dbReference type="SUPFAM" id="SSF56300">
    <property type="entry name" value="Metallo-dependent phosphatases"/>
    <property type="match status" value="1"/>
</dbReference>
<keyword evidence="19" id="KW-1185">Reference proteome</keyword>
<keyword evidence="10 16" id="KW-0378">Hydrolase</keyword>
<evidence type="ECO:0000256" key="9">
    <source>
        <dbReference type="ARBA" id="ARBA00022763"/>
    </source>
</evidence>
<dbReference type="Pfam" id="PF04152">
    <property type="entry name" value="Mre11_DNA_bind"/>
    <property type="match status" value="1"/>
</dbReference>
<evidence type="ECO:0000259" key="17">
    <source>
        <dbReference type="SMART" id="SM01347"/>
    </source>
</evidence>
<evidence type="ECO:0000256" key="10">
    <source>
        <dbReference type="ARBA" id="ARBA00022801"/>
    </source>
</evidence>
<dbReference type="InterPro" id="IPR041796">
    <property type="entry name" value="Mre11_N"/>
</dbReference>
<evidence type="ECO:0000256" key="12">
    <source>
        <dbReference type="ARBA" id="ARBA00023204"/>
    </source>
</evidence>
<evidence type="ECO:0000256" key="1">
    <source>
        <dbReference type="ARBA" id="ARBA00001936"/>
    </source>
</evidence>
<dbReference type="GO" id="GO:0097552">
    <property type="term" value="P:mitochondrial double-strand break repair via homologous recombination"/>
    <property type="evidence" value="ECO:0007669"/>
    <property type="project" value="TreeGrafter"/>
</dbReference>
<dbReference type="PANTHER" id="PTHR10139">
    <property type="entry name" value="DOUBLE-STRAND BREAK REPAIR PROTEIN MRE11"/>
    <property type="match status" value="1"/>
</dbReference>
<keyword evidence="12 16" id="KW-0234">DNA repair</keyword>
<organism evidence="18 19">
    <name type="scientific">Steinernema carpocapsae</name>
    <name type="common">Entomopathogenic nematode</name>
    <dbReference type="NCBI Taxonomy" id="34508"/>
    <lineage>
        <taxon>Eukaryota</taxon>
        <taxon>Metazoa</taxon>
        <taxon>Ecdysozoa</taxon>
        <taxon>Nematoda</taxon>
        <taxon>Chromadorea</taxon>
        <taxon>Rhabditida</taxon>
        <taxon>Tylenchina</taxon>
        <taxon>Panagrolaimomorpha</taxon>
        <taxon>Strongyloidoidea</taxon>
        <taxon>Steinernematidae</taxon>
        <taxon>Steinernema</taxon>
    </lineage>
</organism>
<evidence type="ECO:0000256" key="14">
    <source>
        <dbReference type="ARBA" id="ARBA00023242"/>
    </source>
</evidence>
<keyword evidence="14 16" id="KW-0539">Nucleus</keyword>
<evidence type="ECO:0000256" key="11">
    <source>
        <dbReference type="ARBA" id="ARBA00022839"/>
    </source>
</evidence>
<keyword evidence="11 16" id="KW-0269">Exonuclease</keyword>
<gene>
    <name evidence="18" type="ORF">L596_019067</name>
</gene>
<evidence type="ECO:0000313" key="19">
    <source>
        <dbReference type="Proteomes" id="UP000298663"/>
    </source>
</evidence>
<dbReference type="PANTHER" id="PTHR10139:SF1">
    <property type="entry name" value="DOUBLE-STRAND BREAK REPAIR PROTEIN MRE11"/>
    <property type="match status" value="1"/>
</dbReference>
<proteinExistence type="inferred from homology"/>
<dbReference type="CDD" id="cd00840">
    <property type="entry name" value="MPP_Mre11_N"/>
    <property type="match status" value="1"/>
</dbReference>
<dbReference type="OrthoDB" id="30417at2759"/>
<evidence type="ECO:0000256" key="8">
    <source>
        <dbReference type="ARBA" id="ARBA00022759"/>
    </source>
</evidence>
<evidence type="ECO:0000256" key="7">
    <source>
        <dbReference type="ARBA" id="ARBA00022723"/>
    </source>
</evidence>
<reference evidence="18 19" key="2">
    <citation type="journal article" date="2019" name="G3 (Bethesda)">
        <title>Hybrid Assembly of the Genome of the Entomopathogenic Nematode Steinernema carpocapsae Identifies the X-Chromosome.</title>
        <authorList>
            <person name="Serra L."/>
            <person name="Macchietto M."/>
            <person name="Macias-Munoz A."/>
            <person name="McGill C.J."/>
            <person name="Rodriguez I.M."/>
            <person name="Rodriguez B."/>
            <person name="Murad R."/>
            <person name="Mortazavi A."/>
        </authorList>
    </citation>
    <scope>NUCLEOTIDE SEQUENCE [LARGE SCALE GENOMIC DNA]</scope>
    <source>
        <strain evidence="18 19">ALL</strain>
    </source>
</reference>
<sequence>MNTFEEILQKAIKYDADFVLLAGDLFHENNPSREIFLGVSRKLRQHCLSSRPVNFEFVSDPSKNFSSSNFDRVNYDDPNINVGLPVFTIHGNHDDLSGKGLSVLDNLHEVGLLNQFGKFETLDKFSVEPILLRKGNTNLALYGIGNQRDDRLCRAFQGYVSDEQIHFRRPAEHTEAWFNILLLHQNRPKRSTVRTTGAYVNDKLLPSFFDLVIWGHEHECKIDPEYVESGRVDGDGFFILQPGSSIATSLTKDEAIPKHIALLKVRGRKFVSKPIPLETVRQLFVDELNFELDYEDVRIPNTTIRQDRMPDERIVHEKIESMLEEADASRGPHQPTLPLLRLKIIYSGRWTQFPPLNAKRFGVTFADRVANYDEMIQIKTIRQQGPKDQTQGTGHVGPAVVDRCLTVDQLVSDFFTTCDQTQKMKILTETAMGRSISEYSNEDKKVAELDREFIACVKTQVETFRQALIETDEVSVPADYTMDLHQTEKRLMKKIAVATDSRSRARVELDDDEMETD</sequence>
<dbReference type="NCBIfam" id="TIGR00583">
    <property type="entry name" value="mre11"/>
    <property type="match status" value="1"/>
</dbReference>
<dbReference type="GO" id="GO:0042138">
    <property type="term" value="P:meiotic DNA double-strand break formation"/>
    <property type="evidence" value="ECO:0007669"/>
    <property type="project" value="TreeGrafter"/>
</dbReference>
<evidence type="ECO:0000256" key="3">
    <source>
        <dbReference type="ARBA" id="ARBA00004286"/>
    </source>
</evidence>
<dbReference type="STRING" id="34508.A0A4U5N6J4"/>
<dbReference type="GO" id="GO:0007095">
    <property type="term" value="P:mitotic G2 DNA damage checkpoint signaling"/>
    <property type="evidence" value="ECO:0007669"/>
    <property type="project" value="TreeGrafter"/>
</dbReference>
<evidence type="ECO:0000256" key="2">
    <source>
        <dbReference type="ARBA" id="ARBA00004123"/>
    </source>
</evidence>
<name>A0A4U5N6J4_STECR</name>
<keyword evidence="13 16" id="KW-0464">Manganese</keyword>
<evidence type="ECO:0000256" key="15">
    <source>
        <dbReference type="ARBA" id="ARBA00023254"/>
    </source>
</evidence>
<keyword evidence="6 16" id="KW-0540">Nuclease</keyword>
<dbReference type="GO" id="GO:0000724">
    <property type="term" value="P:double-strand break repair via homologous recombination"/>
    <property type="evidence" value="ECO:0007669"/>
    <property type="project" value="TreeGrafter"/>
</dbReference>
<protein>
    <recommendedName>
        <fullName evidence="17">Mre11 DNA-binding domain-containing protein</fullName>
    </recommendedName>
</protein>
<evidence type="ECO:0000256" key="6">
    <source>
        <dbReference type="ARBA" id="ARBA00022722"/>
    </source>
</evidence>
<keyword evidence="8 16" id="KW-0255">Endonuclease</keyword>
<dbReference type="AlphaFoldDB" id="A0A4U5N6J4"/>
<feature type="domain" description="Mre11 DNA-binding" evidence="17">
    <location>
        <begin position="270"/>
        <end position="439"/>
    </location>
</feature>
<dbReference type="SMART" id="SM01347">
    <property type="entry name" value="Mre11_DNA_bind"/>
    <property type="match status" value="1"/>
</dbReference>
<dbReference type="GO" id="GO:0030145">
    <property type="term" value="F:manganese ion binding"/>
    <property type="evidence" value="ECO:0007669"/>
    <property type="project" value="InterPro"/>
</dbReference>
<dbReference type="GO" id="GO:0000014">
    <property type="term" value="F:single-stranded DNA endodeoxyribonuclease activity"/>
    <property type="evidence" value="ECO:0007669"/>
    <property type="project" value="TreeGrafter"/>
</dbReference>
<dbReference type="Gene3D" id="3.60.21.10">
    <property type="match status" value="1"/>
</dbReference>
<dbReference type="EMBL" id="AZBU02000005">
    <property type="protein sequence ID" value="TKR78226.1"/>
    <property type="molecule type" value="Genomic_DNA"/>
</dbReference>
<dbReference type="InterPro" id="IPR029052">
    <property type="entry name" value="Metallo-depent_PP-like"/>
</dbReference>
<dbReference type="InterPro" id="IPR004843">
    <property type="entry name" value="Calcineurin-like_PHP"/>
</dbReference>
<dbReference type="GO" id="GO:0008296">
    <property type="term" value="F:3'-5'-DNA exonuclease activity"/>
    <property type="evidence" value="ECO:0007669"/>
    <property type="project" value="InterPro"/>
</dbReference>
<keyword evidence="5" id="KW-0158">Chromosome</keyword>
<dbReference type="InterPro" id="IPR007281">
    <property type="entry name" value="Mre11_DNA-bd"/>
</dbReference>
<comment type="similarity">
    <text evidence="4 16">Belongs to the MRE11/RAD32 family.</text>
</comment>
<evidence type="ECO:0000256" key="5">
    <source>
        <dbReference type="ARBA" id="ARBA00022454"/>
    </source>
</evidence>
<dbReference type="GO" id="GO:0006303">
    <property type="term" value="P:double-strand break repair via nonhomologous end joining"/>
    <property type="evidence" value="ECO:0007669"/>
    <property type="project" value="TreeGrafter"/>
</dbReference>
<dbReference type="GO" id="GO:0035861">
    <property type="term" value="C:site of double-strand break"/>
    <property type="evidence" value="ECO:0007669"/>
    <property type="project" value="TreeGrafter"/>
</dbReference>
<dbReference type="GO" id="GO:0030870">
    <property type="term" value="C:Mre11 complex"/>
    <property type="evidence" value="ECO:0007669"/>
    <property type="project" value="InterPro"/>
</dbReference>
<dbReference type="Pfam" id="PF00149">
    <property type="entry name" value="Metallophos"/>
    <property type="match status" value="1"/>
</dbReference>
<reference evidence="18 19" key="1">
    <citation type="journal article" date="2015" name="Genome Biol.">
        <title>Comparative genomics of Steinernema reveals deeply conserved gene regulatory networks.</title>
        <authorList>
            <person name="Dillman A.R."/>
            <person name="Macchietto M."/>
            <person name="Porter C.F."/>
            <person name="Rogers A."/>
            <person name="Williams B."/>
            <person name="Antoshechkin I."/>
            <person name="Lee M.M."/>
            <person name="Goodwin Z."/>
            <person name="Lu X."/>
            <person name="Lewis E.E."/>
            <person name="Goodrich-Blair H."/>
            <person name="Stock S.P."/>
            <person name="Adams B.J."/>
            <person name="Sternberg P.W."/>
            <person name="Mortazavi A."/>
        </authorList>
    </citation>
    <scope>NUCLEOTIDE SEQUENCE [LARGE SCALE GENOMIC DNA]</scope>
    <source>
        <strain evidence="18 19">ALL</strain>
    </source>
</reference>